<dbReference type="InterPro" id="IPR053728">
    <property type="entry name" value="Alginate_Permeability_Chnl"/>
</dbReference>
<accession>W0FSI5</accession>
<dbReference type="Pfam" id="PF13372">
    <property type="entry name" value="Alginate_exp"/>
    <property type="match status" value="1"/>
</dbReference>
<evidence type="ECO:0000259" key="1">
    <source>
        <dbReference type="Pfam" id="PF13372"/>
    </source>
</evidence>
<protein>
    <recommendedName>
        <fullName evidence="1">Alginate export domain-containing protein</fullName>
    </recommendedName>
</protein>
<dbReference type="Gene3D" id="2.40.160.100">
    <property type="match status" value="1"/>
</dbReference>
<feature type="domain" description="Alginate export" evidence="1">
    <location>
        <begin position="133"/>
        <end position="448"/>
    </location>
</feature>
<reference evidence="2" key="1">
    <citation type="journal article" date="2013" name="PLoS ONE">
        <title>Metagenomic insights into the carbohydrate-active enzymes carried by the microorganisms adhering to solid digesta in the rumen of cows.</title>
        <authorList>
            <person name="Wang L."/>
            <person name="Hatem A."/>
            <person name="Catalyurek U.V."/>
            <person name="Morrison M."/>
            <person name="Yu Z."/>
        </authorList>
    </citation>
    <scope>NUCLEOTIDE SEQUENCE</scope>
</reference>
<evidence type="ECO:0000313" key="2">
    <source>
        <dbReference type="EMBL" id="AHF26045.1"/>
    </source>
</evidence>
<proteinExistence type="predicted"/>
<dbReference type="SUPFAM" id="SSF56935">
    <property type="entry name" value="Porins"/>
    <property type="match status" value="1"/>
</dbReference>
<dbReference type="InterPro" id="IPR025388">
    <property type="entry name" value="Alginate_export_dom"/>
</dbReference>
<name>W0FSI5_9BACT</name>
<organism evidence="2">
    <name type="scientific">uncultured bacterium Contigcl_1748</name>
    <dbReference type="NCBI Taxonomy" id="1393656"/>
    <lineage>
        <taxon>Bacteria</taxon>
        <taxon>environmental samples</taxon>
    </lineage>
</organism>
<dbReference type="EMBL" id="KC246864">
    <property type="protein sequence ID" value="AHF26045.1"/>
    <property type="molecule type" value="Genomic_DNA"/>
</dbReference>
<sequence>MMIVLFFSQKNSFFSYICNKLSVMKYQTVRILLAVSLLTIAQAIWAQEVKEDVKEEEKTNQLTVDVNLMSRGEARDGGFPITTEQKVEDHSAFISNRVRLLVGYESNNLAVKVTAQHSGVWGAEGGGKFNVYEAWAHLKANNGLFARIGRQELVYDDERILGNNDWAMAALYHDALKVGYENHGHKLHAVVAYNQNSKNVNGGTFYQNGSQIYKTMQTVWYHYDVPKLPLSASLLFMNIGMQSGTEEEYATNFQQLIGGYVNYKPGNLTLEAAYYHQMGKASLDYTTTGTLPINAWMAAGKASYQFNKQLTAYAGYDYLSGDKEFVVPKQGTIGLTKHSKMSAFTTTFGSTHKFYGAMDFFYVSAYFGTFSPGLQNIFGGATYKPVKGLSLDASYHYLATSTALNELSKTLGHEIELRASYQLMKDARISLGFSYMKGTDTMEELKRSSENKKLQWGWLMLNVSPRVFYSKW</sequence>
<dbReference type="AlphaFoldDB" id="W0FSI5"/>